<feature type="chain" id="PRO_5038469907" description="Gram-positive pilin subunit D1 N-terminal domain-containing protein" evidence="3">
    <location>
        <begin position="30"/>
        <end position="239"/>
    </location>
</feature>
<evidence type="ECO:0000313" key="4">
    <source>
        <dbReference type="EMBL" id="HIU50961.1"/>
    </source>
</evidence>
<organism evidence="4 5">
    <name type="scientific">Candidatus Limousia pullorum</name>
    <dbReference type="NCBI Taxonomy" id="2840860"/>
    <lineage>
        <taxon>Bacteria</taxon>
        <taxon>Bacillati</taxon>
        <taxon>Bacillota</taxon>
        <taxon>Clostridia</taxon>
        <taxon>Eubacteriales</taxon>
        <taxon>Oscillospiraceae</taxon>
        <taxon>Oscillospiraceae incertae sedis</taxon>
        <taxon>Candidatus Limousia</taxon>
    </lineage>
</organism>
<sequence>MKTKMRKNKYLAFIMAVCLLVCCQFSVNADSQKGSVEIYCHGVTADGEREELSNAEFVLYRVGEYVNGEWTLIQDFVPSGAQLGDMSASYQREAAKTLYDFAQKNDFEYASAFTDINGRTVFTQLELGLYLVSMKNDYEYGNGVFCSAPFLLTMPIMEDDEITFNFSVEPKVEWSENEEPSSSTDSTSKPAQPTSSSTKPTDEQGSQQTGQSKLPIQVGISLMLLSLFVIMLLKKKKDK</sequence>
<dbReference type="InterPro" id="IPR013783">
    <property type="entry name" value="Ig-like_fold"/>
</dbReference>
<dbReference type="Proteomes" id="UP000824118">
    <property type="component" value="Unassembled WGS sequence"/>
</dbReference>
<evidence type="ECO:0000313" key="5">
    <source>
        <dbReference type="Proteomes" id="UP000824118"/>
    </source>
</evidence>
<feature type="region of interest" description="Disordered" evidence="1">
    <location>
        <begin position="173"/>
        <end position="212"/>
    </location>
</feature>
<name>A0A9D1S8L3_9FIRM</name>
<accession>A0A9D1S8L3</accession>
<dbReference type="AlphaFoldDB" id="A0A9D1S8L3"/>
<comment type="caution">
    <text evidence="4">The sequence shown here is derived from an EMBL/GenBank/DDBJ whole genome shotgun (WGS) entry which is preliminary data.</text>
</comment>
<feature type="transmembrane region" description="Helical" evidence="2">
    <location>
        <begin position="214"/>
        <end position="233"/>
    </location>
</feature>
<evidence type="ECO:0008006" key="6">
    <source>
        <dbReference type="Google" id="ProtNLM"/>
    </source>
</evidence>
<protein>
    <recommendedName>
        <fullName evidence="6">Gram-positive pilin subunit D1 N-terminal domain-containing protein</fullName>
    </recommendedName>
</protein>
<evidence type="ECO:0000256" key="1">
    <source>
        <dbReference type="SAM" id="MobiDB-lite"/>
    </source>
</evidence>
<dbReference type="EMBL" id="DVNG01000120">
    <property type="protein sequence ID" value="HIU50961.1"/>
    <property type="molecule type" value="Genomic_DNA"/>
</dbReference>
<keyword evidence="2" id="KW-1133">Transmembrane helix</keyword>
<dbReference type="Gene3D" id="2.60.40.10">
    <property type="entry name" value="Immunoglobulins"/>
    <property type="match status" value="1"/>
</dbReference>
<keyword evidence="2" id="KW-0812">Transmembrane</keyword>
<proteinExistence type="predicted"/>
<reference evidence="4" key="1">
    <citation type="submission" date="2020-10" db="EMBL/GenBank/DDBJ databases">
        <authorList>
            <person name="Gilroy R."/>
        </authorList>
    </citation>
    <scope>NUCLEOTIDE SEQUENCE</scope>
    <source>
        <strain evidence="4">ChiGjej1B1-1684</strain>
    </source>
</reference>
<feature type="compositionally biased region" description="Polar residues" evidence="1">
    <location>
        <begin position="180"/>
        <end position="212"/>
    </location>
</feature>
<gene>
    <name evidence="4" type="ORF">IAD22_08120</name>
</gene>
<keyword evidence="3" id="KW-0732">Signal</keyword>
<evidence type="ECO:0000256" key="3">
    <source>
        <dbReference type="SAM" id="SignalP"/>
    </source>
</evidence>
<reference evidence="4" key="2">
    <citation type="journal article" date="2021" name="PeerJ">
        <title>Extensive microbial diversity within the chicken gut microbiome revealed by metagenomics and culture.</title>
        <authorList>
            <person name="Gilroy R."/>
            <person name="Ravi A."/>
            <person name="Getino M."/>
            <person name="Pursley I."/>
            <person name="Horton D.L."/>
            <person name="Alikhan N.F."/>
            <person name="Baker D."/>
            <person name="Gharbi K."/>
            <person name="Hall N."/>
            <person name="Watson M."/>
            <person name="Adriaenssens E.M."/>
            <person name="Foster-Nyarko E."/>
            <person name="Jarju S."/>
            <person name="Secka A."/>
            <person name="Antonio M."/>
            <person name="Oren A."/>
            <person name="Chaudhuri R.R."/>
            <person name="La Ragione R."/>
            <person name="Hildebrand F."/>
            <person name="Pallen M.J."/>
        </authorList>
    </citation>
    <scope>NUCLEOTIDE SEQUENCE</scope>
    <source>
        <strain evidence="4">ChiGjej1B1-1684</strain>
    </source>
</reference>
<keyword evidence="2" id="KW-0472">Membrane</keyword>
<feature type="signal peptide" evidence="3">
    <location>
        <begin position="1"/>
        <end position="29"/>
    </location>
</feature>
<evidence type="ECO:0000256" key="2">
    <source>
        <dbReference type="SAM" id="Phobius"/>
    </source>
</evidence>